<protein>
    <submittedName>
        <fullName evidence="1">Uncharacterized protein</fullName>
    </submittedName>
</protein>
<reference evidence="2" key="1">
    <citation type="journal article" date="2023" name="Nat. Plants">
        <title>Single-cell RNA sequencing provides a high-resolution roadmap for understanding the multicellular compartmentation of specialized metabolism.</title>
        <authorList>
            <person name="Sun S."/>
            <person name="Shen X."/>
            <person name="Li Y."/>
            <person name="Li Y."/>
            <person name="Wang S."/>
            <person name="Li R."/>
            <person name="Zhang H."/>
            <person name="Shen G."/>
            <person name="Guo B."/>
            <person name="Wei J."/>
            <person name="Xu J."/>
            <person name="St-Pierre B."/>
            <person name="Chen S."/>
            <person name="Sun C."/>
        </authorList>
    </citation>
    <scope>NUCLEOTIDE SEQUENCE [LARGE SCALE GENOMIC DNA]</scope>
</reference>
<dbReference type="EMBL" id="CM044701">
    <property type="protein sequence ID" value="KAI5681839.1"/>
    <property type="molecule type" value="Genomic_DNA"/>
</dbReference>
<sequence length="225" mass="25885">MEISSLSLTFLEHTLKGNTSLSLIPYLVQFLELDPLMSSSVMFDPSCYGFGNLDDTSRIELNIVGFVFEFDRNSLQHVCTITSTRGRRHTMEFKGQGESEFMRLLHFRKKMSGSLKVFKAHLCDLEKTAFGNRVFERNLKNLVEKHLVYSIASIDFLFKDETLNESIVQNTKSCVKIKNQSLGATLLYSLTFKEFLDELIFRRELKVLQVSMNGFKDESFQMRGG</sequence>
<comment type="caution">
    <text evidence="1">The sequence shown here is derived from an EMBL/GenBank/DDBJ whole genome shotgun (WGS) entry which is preliminary data.</text>
</comment>
<name>A0ACC0CAM4_CATRO</name>
<keyword evidence="2" id="KW-1185">Reference proteome</keyword>
<organism evidence="1 2">
    <name type="scientific">Catharanthus roseus</name>
    <name type="common">Madagascar periwinkle</name>
    <name type="synonym">Vinca rosea</name>
    <dbReference type="NCBI Taxonomy" id="4058"/>
    <lineage>
        <taxon>Eukaryota</taxon>
        <taxon>Viridiplantae</taxon>
        <taxon>Streptophyta</taxon>
        <taxon>Embryophyta</taxon>
        <taxon>Tracheophyta</taxon>
        <taxon>Spermatophyta</taxon>
        <taxon>Magnoliopsida</taxon>
        <taxon>eudicotyledons</taxon>
        <taxon>Gunneridae</taxon>
        <taxon>Pentapetalae</taxon>
        <taxon>asterids</taxon>
        <taxon>lamiids</taxon>
        <taxon>Gentianales</taxon>
        <taxon>Apocynaceae</taxon>
        <taxon>Rauvolfioideae</taxon>
        <taxon>Vinceae</taxon>
        <taxon>Catharanthinae</taxon>
        <taxon>Catharanthus</taxon>
    </lineage>
</organism>
<evidence type="ECO:0000313" key="1">
    <source>
        <dbReference type="EMBL" id="KAI5681839.1"/>
    </source>
</evidence>
<proteinExistence type="predicted"/>
<gene>
    <name evidence="1" type="ORF">M9H77_03067</name>
</gene>
<dbReference type="Proteomes" id="UP001060085">
    <property type="component" value="Linkage Group LG01"/>
</dbReference>
<accession>A0ACC0CAM4</accession>
<evidence type="ECO:0000313" key="2">
    <source>
        <dbReference type="Proteomes" id="UP001060085"/>
    </source>
</evidence>